<evidence type="ECO:0000313" key="2">
    <source>
        <dbReference type="EMBL" id="RMZ93301.1"/>
    </source>
</evidence>
<name>A0A3M7P2J1_BRAPC</name>
<dbReference type="STRING" id="10195.A0A3M7P2J1"/>
<sequence>MYFPKYSPKKSKAALELEQLNNGKISIPKWIVVAGTILFIGLVAIFAASLAIALTAQPNGLYNQSCSSRSCENKLGLKCIEGTCLCPENHFYLDKCYTPSSLDGICRQDDHCKQDEFLVCGIGSKCSCSYDRYWNGKINRCSLRKTFNEACDGDECQSTFVCQSQICRCLDNERFYYDGNNCMPKKTYSQSCGVSSECLDSEKTRCQNSKYY</sequence>
<accession>A0A3M7P2J1</accession>
<dbReference type="EMBL" id="REGN01013916">
    <property type="protein sequence ID" value="RMZ93301.1"/>
    <property type="molecule type" value="Genomic_DNA"/>
</dbReference>
<keyword evidence="1" id="KW-0812">Transmembrane</keyword>
<organism evidence="2 3">
    <name type="scientific">Brachionus plicatilis</name>
    <name type="common">Marine rotifer</name>
    <name type="synonym">Brachionus muelleri</name>
    <dbReference type="NCBI Taxonomy" id="10195"/>
    <lineage>
        <taxon>Eukaryota</taxon>
        <taxon>Metazoa</taxon>
        <taxon>Spiralia</taxon>
        <taxon>Gnathifera</taxon>
        <taxon>Rotifera</taxon>
        <taxon>Eurotatoria</taxon>
        <taxon>Monogononta</taxon>
        <taxon>Pseudotrocha</taxon>
        <taxon>Ploima</taxon>
        <taxon>Brachionidae</taxon>
        <taxon>Brachionus</taxon>
    </lineage>
</organism>
<reference evidence="2 3" key="1">
    <citation type="journal article" date="2018" name="Sci. Rep.">
        <title>Genomic signatures of local adaptation to the degree of environmental predictability in rotifers.</title>
        <authorList>
            <person name="Franch-Gras L."/>
            <person name="Hahn C."/>
            <person name="Garcia-Roger E.M."/>
            <person name="Carmona M.J."/>
            <person name="Serra M."/>
            <person name="Gomez A."/>
        </authorList>
    </citation>
    <scope>NUCLEOTIDE SEQUENCE [LARGE SCALE GENOMIC DNA]</scope>
    <source>
        <strain evidence="2">HYR1</strain>
    </source>
</reference>
<dbReference type="OrthoDB" id="10029438at2759"/>
<evidence type="ECO:0000256" key="1">
    <source>
        <dbReference type="SAM" id="Phobius"/>
    </source>
</evidence>
<feature type="transmembrane region" description="Helical" evidence="1">
    <location>
        <begin position="30"/>
        <end position="54"/>
    </location>
</feature>
<gene>
    <name evidence="2" type="ORF">BpHYR1_011685</name>
</gene>
<keyword evidence="2" id="KW-0640">Prion</keyword>
<protein>
    <submittedName>
        <fullName evidence="2">Prion-like-(Q N-rich) domain-bearing 25</fullName>
    </submittedName>
</protein>
<dbReference type="AlphaFoldDB" id="A0A3M7P2J1"/>
<comment type="caution">
    <text evidence="2">The sequence shown here is derived from an EMBL/GenBank/DDBJ whole genome shotgun (WGS) entry which is preliminary data.</text>
</comment>
<dbReference type="Proteomes" id="UP000276133">
    <property type="component" value="Unassembled WGS sequence"/>
</dbReference>
<evidence type="ECO:0000313" key="3">
    <source>
        <dbReference type="Proteomes" id="UP000276133"/>
    </source>
</evidence>
<keyword evidence="3" id="KW-1185">Reference proteome</keyword>
<proteinExistence type="predicted"/>
<keyword evidence="1" id="KW-1133">Transmembrane helix</keyword>
<keyword evidence="2" id="KW-0034">Amyloid</keyword>
<keyword evidence="1" id="KW-0472">Membrane</keyword>